<dbReference type="Proteomes" id="UP000646776">
    <property type="component" value="Unassembled WGS sequence"/>
</dbReference>
<keyword evidence="3" id="KW-1185">Reference proteome</keyword>
<accession>A0A918HIC6</accession>
<reference evidence="2" key="2">
    <citation type="submission" date="2020-09" db="EMBL/GenBank/DDBJ databases">
        <authorList>
            <person name="Sun Q."/>
            <person name="Ohkuma M."/>
        </authorList>
    </citation>
    <scope>NUCLEOTIDE SEQUENCE</scope>
    <source>
        <strain evidence="2">JCM 4125</strain>
    </source>
</reference>
<comment type="caution">
    <text evidence="2">The sequence shown here is derived from an EMBL/GenBank/DDBJ whole genome shotgun (WGS) entry which is preliminary data.</text>
</comment>
<evidence type="ECO:0000313" key="2">
    <source>
        <dbReference type="EMBL" id="GGT66741.1"/>
    </source>
</evidence>
<dbReference type="PROSITE" id="PS51257">
    <property type="entry name" value="PROKAR_LIPOPROTEIN"/>
    <property type="match status" value="1"/>
</dbReference>
<gene>
    <name evidence="2" type="ORF">GCM10010226_50540</name>
</gene>
<evidence type="ECO:0000256" key="1">
    <source>
        <dbReference type="SAM" id="SignalP"/>
    </source>
</evidence>
<dbReference type="AlphaFoldDB" id="A0A918HIC6"/>
<reference evidence="2" key="1">
    <citation type="journal article" date="2014" name="Int. J. Syst. Evol. Microbiol.">
        <title>Complete genome sequence of Corynebacterium casei LMG S-19264T (=DSM 44701T), isolated from a smear-ripened cheese.</title>
        <authorList>
            <consortium name="US DOE Joint Genome Institute (JGI-PGF)"/>
            <person name="Walter F."/>
            <person name="Albersmeier A."/>
            <person name="Kalinowski J."/>
            <person name="Ruckert C."/>
        </authorList>
    </citation>
    <scope>NUCLEOTIDE SEQUENCE</scope>
    <source>
        <strain evidence="2">JCM 4125</strain>
    </source>
</reference>
<sequence length="182" mass="19727">MKTHRTIARKSSAAWATILAAAFLLVACSGEEQKREYALPDTLCGTAVDRDALAPFLPTGSKIAVKDKSYSGSKGCQVVVDKKLIVTSAQMWMEEGRTTAFVAARQSLSTLDETAEDGRFVYSGNEAFGKTRGCVDTKYKQELYTVIQAEGSEYKDAKAMKRLIISFTEAVEKSAECTAGAL</sequence>
<name>A0A918HIC6_9ACTN</name>
<proteinExistence type="predicted"/>
<organism evidence="2 3">
    <name type="scientific">Streptomyces phaeofaciens</name>
    <dbReference type="NCBI Taxonomy" id="68254"/>
    <lineage>
        <taxon>Bacteria</taxon>
        <taxon>Bacillati</taxon>
        <taxon>Actinomycetota</taxon>
        <taxon>Actinomycetes</taxon>
        <taxon>Kitasatosporales</taxon>
        <taxon>Streptomycetaceae</taxon>
        <taxon>Streptomyces</taxon>
    </lineage>
</organism>
<feature type="chain" id="PRO_5039058942" description="Lipoprotein" evidence="1">
    <location>
        <begin position="28"/>
        <end position="182"/>
    </location>
</feature>
<dbReference type="RefSeq" id="WP_189713673.1">
    <property type="nucleotide sequence ID" value="NZ_BMSA01000016.1"/>
</dbReference>
<feature type="signal peptide" evidence="1">
    <location>
        <begin position="1"/>
        <end position="27"/>
    </location>
</feature>
<evidence type="ECO:0008006" key="4">
    <source>
        <dbReference type="Google" id="ProtNLM"/>
    </source>
</evidence>
<dbReference type="EMBL" id="BMSA01000016">
    <property type="protein sequence ID" value="GGT66741.1"/>
    <property type="molecule type" value="Genomic_DNA"/>
</dbReference>
<protein>
    <recommendedName>
        <fullName evidence="4">Lipoprotein</fullName>
    </recommendedName>
</protein>
<evidence type="ECO:0000313" key="3">
    <source>
        <dbReference type="Proteomes" id="UP000646776"/>
    </source>
</evidence>
<keyword evidence="1" id="KW-0732">Signal</keyword>